<dbReference type="SUPFAM" id="SSF53474">
    <property type="entry name" value="alpha/beta-Hydrolases"/>
    <property type="match status" value="1"/>
</dbReference>
<proteinExistence type="inferred from homology"/>
<dbReference type="GO" id="GO:0004771">
    <property type="term" value="F:sterol ester esterase activity"/>
    <property type="evidence" value="ECO:0007669"/>
    <property type="project" value="TreeGrafter"/>
</dbReference>
<dbReference type="Gene3D" id="3.40.50.1820">
    <property type="entry name" value="alpha/beta hydrolase"/>
    <property type="match status" value="1"/>
</dbReference>
<evidence type="ECO:0000256" key="2">
    <source>
        <dbReference type="ARBA" id="ARBA00022801"/>
    </source>
</evidence>
<sequence>MSDFHASMDPGVVAYVEKARRDAGRMAGIVDLSPDQRRLRAEILARLTAERHPDWLSTFTTYVTLPGREIPIRVYVPAGDGPRPAILYLHGGSWIAGSPESHDFITASLAANTGAILLSVHYRRAPENPYPAATEDAYAALCWAVQRAEALGIDPDRIAIAGDSAGGNLAAACALMARDRGGPAIAHQILLYPTLDDDLETESYRAGTDPILTRAAMKEALEAFLPEGAAADDGYALPMRAPRLAGLPPACLSIAALDPLRDDGLRYAARLTEAAVPTVARVGPGLIHGYVRMRRFSAVAEAEFQAVCAEIRAALDLPARPTW</sequence>
<accession>A0A1M6HI35</accession>
<dbReference type="RefSeq" id="WP_217659612.1">
    <property type="nucleotide sequence ID" value="NZ_FQZF01000010.1"/>
</dbReference>
<dbReference type="PROSITE" id="PS01174">
    <property type="entry name" value="LIPASE_GDXG_SER"/>
    <property type="match status" value="1"/>
</dbReference>
<evidence type="ECO:0000256" key="1">
    <source>
        <dbReference type="ARBA" id="ARBA00010515"/>
    </source>
</evidence>
<dbReference type="GO" id="GO:0004806">
    <property type="term" value="F:triacylglycerol lipase activity"/>
    <property type="evidence" value="ECO:0007669"/>
    <property type="project" value="TreeGrafter"/>
</dbReference>
<dbReference type="STRING" id="198092.SAMN02745194_02012"/>
<dbReference type="InterPro" id="IPR029058">
    <property type="entry name" value="AB_hydrolase_fold"/>
</dbReference>
<feature type="active site" evidence="3">
    <location>
        <position position="164"/>
    </location>
</feature>
<dbReference type="PROSITE" id="PS01173">
    <property type="entry name" value="LIPASE_GDXG_HIS"/>
    <property type="match status" value="1"/>
</dbReference>
<dbReference type="AlphaFoldDB" id="A0A1M6HI35"/>
<evidence type="ECO:0000313" key="6">
    <source>
        <dbReference type="Proteomes" id="UP000184387"/>
    </source>
</evidence>
<name>A0A1M6HI35_9PROT</name>
<reference evidence="5 6" key="1">
    <citation type="submission" date="2016-11" db="EMBL/GenBank/DDBJ databases">
        <authorList>
            <person name="Jaros S."/>
            <person name="Januszkiewicz K."/>
            <person name="Wedrychowicz H."/>
        </authorList>
    </citation>
    <scope>NUCLEOTIDE SEQUENCE [LARGE SCALE GENOMIC DNA]</scope>
    <source>
        <strain evidence="5 6">DSM 14916</strain>
    </source>
</reference>
<organism evidence="5 6">
    <name type="scientific">Muricoccus roseus</name>
    <dbReference type="NCBI Taxonomy" id="198092"/>
    <lineage>
        <taxon>Bacteria</taxon>
        <taxon>Pseudomonadati</taxon>
        <taxon>Pseudomonadota</taxon>
        <taxon>Alphaproteobacteria</taxon>
        <taxon>Acetobacterales</taxon>
        <taxon>Roseomonadaceae</taxon>
        <taxon>Muricoccus</taxon>
    </lineage>
</organism>
<dbReference type="PANTHER" id="PTHR23025:SF3">
    <property type="entry name" value="HORMONE-SENSITIVE LIPASE"/>
    <property type="match status" value="1"/>
</dbReference>
<dbReference type="GO" id="GO:0005829">
    <property type="term" value="C:cytosol"/>
    <property type="evidence" value="ECO:0007669"/>
    <property type="project" value="TreeGrafter"/>
</dbReference>
<dbReference type="EMBL" id="FQZF01000010">
    <property type="protein sequence ID" value="SHJ21828.1"/>
    <property type="molecule type" value="Genomic_DNA"/>
</dbReference>
<comment type="similarity">
    <text evidence="1">Belongs to the 'GDXG' lipolytic enzyme family.</text>
</comment>
<dbReference type="InterPro" id="IPR013094">
    <property type="entry name" value="AB_hydrolase_3"/>
</dbReference>
<dbReference type="InterPro" id="IPR033140">
    <property type="entry name" value="Lipase_GDXG_put_SER_AS"/>
</dbReference>
<keyword evidence="2" id="KW-0378">Hydrolase</keyword>
<dbReference type="InterPro" id="IPR002168">
    <property type="entry name" value="Lipase_GDXG_HIS_AS"/>
</dbReference>
<dbReference type="GO" id="GO:0019433">
    <property type="term" value="P:triglyceride catabolic process"/>
    <property type="evidence" value="ECO:0007669"/>
    <property type="project" value="TreeGrafter"/>
</dbReference>
<keyword evidence="6" id="KW-1185">Reference proteome</keyword>
<dbReference type="Pfam" id="PF07859">
    <property type="entry name" value="Abhydrolase_3"/>
    <property type="match status" value="1"/>
</dbReference>
<dbReference type="Proteomes" id="UP000184387">
    <property type="component" value="Unassembled WGS sequence"/>
</dbReference>
<evidence type="ECO:0000313" key="5">
    <source>
        <dbReference type="EMBL" id="SHJ21828.1"/>
    </source>
</evidence>
<evidence type="ECO:0000259" key="4">
    <source>
        <dbReference type="Pfam" id="PF07859"/>
    </source>
</evidence>
<evidence type="ECO:0000256" key="3">
    <source>
        <dbReference type="PROSITE-ProRule" id="PRU10038"/>
    </source>
</evidence>
<gene>
    <name evidence="5" type="ORF">SAMN02745194_02012</name>
</gene>
<protein>
    <submittedName>
        <fullName evidence="5">Acetyl esterase</fullName>
    </submittedName>
</protein>
<feature type="domain" description="Alpha/beta hydrolase fold-3" evidence="4">
    <location>
        <begin position="86"/>
        <end position="291"/>
    </location>
</feature>
<dbReference type="PANTHER" id="PTHR23025">
    <property type="entry name" value="TRIACYLGLYCEROL LIPASE"/>
    <property type="match status" value="1"/>
</dbReference>